<dbReference type="Pfam" id="PF01593">
    <property type="entry name" value="Amino_oxidase"/>
    <property type="match status" value="1"/>
</dbReference>
<dbReference type="SUPFAM" id="SSF51905">
    <property type="entry name" value="FAD/NAD(P)-binding domain"/>
    <property type="match status" value="1"/>
</dbReference>
<dbReference type="Gene3D" id="3.50.50.60">
    <property type="entry name" value="FAD/NAD(P)-binding domain"/>
    <property type="match status" value="2"/>
</dbReference>
<comment type="catalytic activity">
    <reaction evidence="4">
        <text>a secondary aliphatic amine + O2 + H2O = a primary amine + an aldehyde + H2O2</text>
        <dbReference type="Rhea" id="RHEA:26414"/>
        <dbReference type="ChEBI" id="CHEBI:15377"/>
        <dbReference type="ChEBI" id="CHEBI:15379"/>
        <dbReference type="ChEBI" id="CHEBI:16240"/>
        <dbReference type="ChEBI" id="CHEBI:17478"/>
        <dbReference type="ChEBI" id="CHEBI:58855"/>
        <dbReference type="ChEBI" id="CHEBI:65296"/>
        <dbReference type="EC" id="1.4.3.4"/>
    </reaction>
</comment>
<keyword evidence="6" id="KW-0285">Flavoprotein</keyword>
<feature type="binding site" evidence="5">
    <location>
        <position position="284"/>
    </location>
    <ligand>
        <name>FAD</name>
        <dbReference type="ChEBI" id="CHEBI:57692"/>
    </ligand>
</feature>
<comment type="similarity">
    <text evidence="2 6">Belongs to the flavin monoamine oxidase family.</text>
</comment>
<keyword evidence="6" id="KW-0274">FAD</keyword>
<dbReference type="InterPro" id="IPR002937">
    <property type="entry name" value="Amino_oxidase"/>
</dbReference>
<dbReference type="PANTHER" id="PTHR43563">
    <property type="entry name" value="AMINE OXIDASE"/>
    <property type="match status" value="1"/>
</dbReference>
<comment type="caution">
    <text evidence="8">The sequence shown here is derived from an EMBL/GenBank/DDBJ whole genome shotgun (WGS) entry which is preliminary data.</text>
</comment>
<name>A0A8K0XA80_9PEZI</name>
<dbReference type="InterPro" id="IPR001613">
    <property type="entry name" value="Flavin_amine_oxidase"/>
</dbReference>
<keyword evidence="3 6" id="KW-0560">Oxidoreductase</keyword>
<keyword evidence="9" id="KW-1185">Reference proteome</keyword>
<gene>
    <name evidence="8" type="ORF">B0T11DRAFT_272703</name>
</gene>
<evidence type="ECO:0000259" key="7">
    <source>
        <dbReference type="Pfam" id="PF01593"/>
    </source>
</evidence>
<evidence type="ECO:0000256" key="4">
    <source>
        <dbReference type="ARBA" id="ARBA00048448"/>
    </source>
</evidence>
<comment type="cofactor">
    <cofactor evidence="1 6">
        <name>FAD</name>
        <dbReference type="ChEBI" id="CHEBI:57692"/>
    </cofactor>
</comment>
<feature type="binding site" evidence="5">
    <location>
        <begin position="69"/>
        <end position="70"/>
    </location>
    <ligand>
        <name>FAD</name>
        <dbReference type="ChEBI" id="CHEBI:57692"/>
    </ligand>
</feature>
<dbReference type="Gene3D" id="3.90.660.10">
    <property type="match status" value="2"/>
</dbReference>
<organism evidence="8 9">
    <name type="scientific">Plectosphaerella cucumerina</name>
    <dbReference type="NCBI Taxonomy" id="40658"/>
    <lineage>
        <taxon>Eukaryota</taxon>
        <taxon>Fungi</taxon>
        <taxon>Dikarya</taxon>
        <taxon>Ascomycota</taxon>
        <taxon>Pezizomycotina</taxon>
        <taxon>Sordariomycetes</taxon>
        <taxon>Hypocreomycetidae</taxon>
        <taxon>Glomerellales</taxon>
        <taxon>Plectosphaerellaceae</taxon>
        <taxon>Plectosphaerella</taxon>
    </lineage>
</organism>
<dbReference type="AlphaFoldDB" id="A0A8K0XA80"/>
<evidence type="ECO:0000256" key="1">
    <source>
        <dbReference type="ARBA" id="ARBA00001974"/>
    </source>
</evidence>
<dbReference type="EC" id="1.4.3.-" evidence="6"/>
<dbReference type="EMBL" id="JAGPXD010000001">
    <property type="protein sequence ID" value="KAH7376623.1"/>
    <property type="molecule type" value="Genomic_DNA"/>
</dbReference>
<dbReference type="OrthoDB" id="7777654at2759"/>
<evidence type="ECO:0000313" key="9">
    <source>
        <dbReference type="Proteomes" id="UP000813385"/>
    </source>
</evidence>
<feature type="domain" description="Amine oxidase" evidence="7">
    <location>
        <begin position="50"/>
        <end position="493"/>
    </location>
</feature>
<evidence type="ECO:0000256" key="6">
    <source>
        <dbReference type="RuleBase" id="RU362067"/>
    </source>
</evidence>
<proteinExistence type="inferred from homology"/>
<reference evidence="8" key="1">
    <citation type="journal article" date="2021" name="Nat. Commun.">
        <title>Genetic determinants of endophytism in the Arabidopsis root mycobiome.</title>
        <authorList>
            <person name="Mesny F."/>
            <person name="Miyauchi S."/>
            <person name="Thiergart T."/>
            <person name="Pickel B."/>
            <person name="Atanasova L."/>
            <person name="Karlsson M."/>
            <person name="Huettel B."/>
            <person name="Barry K.W."/>
            <person name="Haridas S."/>
            <person name="Chen C."/>
            <person name="Bauer D."/>
            <person name="Andreopoulos W."/>
            <person name="Pangilinan J."/>
            <person name="LaButti K."/>
            <person name="Riley R."/>
            <person name="Lipzen A."/>
            <person name="Clum A."/>
            <person name="Drula E."/>
            <person name="Henrissat B."/>
            <person name="Kohler A."/>
            <person name="Grigoriev I.V."/>
            <person name="Martin F.M."/>
            <person name="Hacquard S."/>
        </authorList>
    </citation>
    <scope>NUCLEOTIDE SEQUENCE</scope>
    <source>
        <strain evidence="8">MPI-CAGE-AT-0016</strain>
    </source>
</reference>
<dbReference type="InterPro" id="IPR050703">
    <property type="entry name" value="Flavin_MAO"/>
</dbReference>
<dbReference type="PANTHER" id="PTHR43563:SF1">
    <property type="entry name" value="AMINE OXIDASE [FLAVIN-CONTAINING] B"/>
    <property type="match status" value="1"/>
</dbReference>
<evidence type="ECO:0000256" key="2">
    <source>
        <dbReference type="ARBA" id="ARBA00005995"/>
    </source>
</evidence>
<evidence type="ECO:0000256" key="5">
    <source>
        <dbReference type="PIRSR" id="PIRSR601613-1"/>
    </source>
</evidence>
<dbReference type="PRINTS" id="PR00757">
    <property type="entry name" value="AMINEOXDASEF"/>
</dbReference>
<protein>
    <recommendedName>
        <fullName evidence="6">Amine oxidase</fullName>
        <ecNumber evidence="6">1.4.3.-</ecNumber>
    </recommendedName>
</protein>
<evidence type="ECO:0000256" key="3">
    <source>
        <dbReference type="ARBA" id="ARBA00023002"/>
    </source>
</evidence>
<dbReference type="InterPro" id="IPR036188">
    <property type="entry name" value="FAD/NAD-bd_sf"/>
</dbReference>
<evidence type="ECO:0000313" key="8">
    <source>
        <dbReference type="EMBL" id="KAH7376623.1"/>
    </source>
</evidence>
<accession>A0A8K0XA80</accession>
<dbReference type="GO" id="GO:0097621">
    <property type="term" value="F:monoamine oxidase activity"/>
    <property type="evidence" value="ECO:0007669"/>
    <property type="project" value="UniProtKB-EC"/>
</dbReference>
<dbReference type="Proteomes" id="UP000813385">
    <property type="component" value="Unassembled WGS sequence"/>
</dbReference>
<feature type="binding site" evidence="5">
    <location>
        <position position="396"/>
    </location>
    <ligand>
        <name>substrate</name>
    </ligand>
</feature>
<sequence>MVQSKDGFTWRPSTGVVPGLETDAVVIPQERTKASPDKVYDAIVIGAGYAGLAAARDLIDFGHNVLLLEARDRIGGRTYTAKSDGYLYEMGGTWVTHHMGYLHREMVRYKMDRDLITTGSEDKTTKGYYTINVPGATPRKLSHEEAGSMQAKAWDMFVDVDGQAGRTLCPLPHSMLDNPIVSRAVVERWDALSCHDRLEQIKHRLTAEEYGLLASLLVHISGGDLRNSGLWDMIRSHALLMHSSDNFTDVWLRYKLRDGQTELAKRMFDDARNNGLEWRFSAPVLSVKQAAADAGNVRVTVSAEGSKEETSFVARKVISTIPLNVLRTVSFSPPLSPRRREAIESEHVNQMTKIHADVVDNDGSLARWNGCRMPGDLLYGYGDGTLPNGGTHVVAFGADQRVSGFVPEKEPERAVAALNGLHPMDVKKLVVHDWSTDPYSRGGPAWWRPGYMTTYQDELQSRHGNVFFASADWAHGWRAAIDGALEQGTLNARTASQEVKAAAGRTGRSRL</sequence>